<dbReference type="RefSeq" id="WP_050069707.1">
    <property type="nucleotide sequence ID" value="NZ_CABKTM010000011.1"/>
</dbReference>
<reference evidence="2" key="1">
    <citation type="submission" date="2022-07" db="EMBL/GenBank/DDBJ databases">
        <title>Enhanced cultured diversity of the mouse gut microbiota enables custom-made synthetic communities.</title>
        <authorList>
            <person name="Afrizal A."/>
        </authorList>
    </citation>
    <scope>NUCLEOTIDE SEQUENCE</scope>
    <source>
        <strain evidence="2">DSM 29482</strain>
    </source>
</reference>
<keyword evidence="3" id="KW-1185">Reference proteome</keyword>
<evidence type="ECO:0000313" key="2">
    <source>
        <dbReference type="EMBL" id="MCR2044376.1"/>
    </source>
</evidence>
<gene>
    <name evidence="2" type="ORF">NSA23_09650</name>
</gene>
<name>A0A9X2MNQ5_9FIRM</name>
<evidence type="ECO:0000256" key="1">
    <source>
        <dbReference type="SAM" id="Phobius"/>
    </source>
</evidence>
<feature type="transmembrane region" description="Helical" evidence="1">
    <location>
        <begin position="67"/>
        <end position="93"/>
    </location>
</feature>
<dbReference type="Proteomes" id="UP001142078">
    <property type="component" value="Unassembled WGS sequence"/>
</dbReference>
<feature type="transmembrane region" description="Helical" evidence="1">
    <location>
        <begin position="38"/>
        <end position="61"/>
    </location>
</feature>
<dbReference type="EMBL" id="JANJZL010000005">
    <property type="protein sequence ID" value="MCR2044376.1"/>
    <property type="molecule type" value="Genomic_DNA"/>
</dbReference>
<dbReference type="GO" id="GO:0022857">
    <property type="term" value="F:transmembrane transporter activity"/>
    <property type="evidence" value="ECO:0007669"/>
    <property type="project" value="InterPro"/>
</dbReference>
<dbReference type="Gene3D" id="1.10.1760.20">
    <property type="match status" value="1"/>
</dbReference>
<dbReference type="AlphaFoldDB" id="A0A9X2MNQ5"/>
<feature type="transmembrane region" description="Helical" evidence="1">
    <location>
        <begin position="105"/>
        <end position="131"/>
    </location>
</feature>
<feature type="transmembrane region" description="Helical" evidence="1">
    <location>
        <begin position="137"/>
        <end position="159"/>
    </location>
</feature>
<proteinExistence type="predicted"/>
<evidence type="ECO:0000313" key="3">
    <source>
        <dbReference type="Proteomes" id="UP001142078"/>
    </source>
</evidence>
<keyword evidence="1" id="KW-0472">Membrane</keyword>
<sequence length="171" mass="19108">MSKKITTKFILKTAMSLAIALVFQIGLKGIGQPLVGPLVNFVLIITVYLVGSLSGIIVGLLTPLIAFFFGIVPFFPIVPFIMIGNSLYVFFFNFFKERLNPSKEILAIVFSSIIKYLFLTISIRYLVGFFVELPSKIIIAFSLPQLYTALIGGFLAFIVKKFLPKNIIFRP</sequence>
<accession>A0A9X2MNQ5</accession>
<dbReference type="OrthoDB" id="9809154at2"/>
<protein>
    <submittedName>
        <fullName evidence="2">ECF transporter S component</fullName>
    </submittedName>
</protein>
<keyword evidence="1" id="KW-1133">Transmembrane helix</keyword>
<organism evidence="2 3">
    <name type="scientific">Anaerosalibacter massiliensis</name>
    <dbReference type="NCBI Taxonomy" id="1347392"/>
    <lineage>
        <taxon>Bacteria</taxon>
        <taxon>Bacillati</taxon>
        <taxon>Bacillota</taxon>
        <taxon>Tissierellia</taxon>
        <taxon>Tissierellales</taxon>
        <taxon>Sporanaerobacteraceae</taxon>
        <taxon>Anaerosalibacter</taxon>
    </lineage>
</organism>
<comment type="caution">
    <text evidence="2">The sequence shown here is derived from an EMBL/GenBank/DDBJ whole genome shotgun (WGS) entry which is preliminary data.</text>
</comment>
<keyword evidence="1" id="KW-0812">Transmembrane</keyword>